<evidence type="ECO:0000313" key="1">
    <source>
        <dbReference type="EMBL" id="GME71255.1"/>
    </source>
</evidence>
<evidence type="ECO:0000313" key="2">
    <source>
        <dbReference type="Proteomes" id="UP001165064"/>
    </source>
</evidence>
<organism evidence="1 2">
    <name type="scientific">Ambrosiozyma monospora</name>
    <name type="common">Yeast</name>
    <name type="synonym">Endomycopsis monosporus</name>
    <dbReference type="NCBI Taxonomy" id="43982"/>
    <lineage>
        <taxon>Eukaryota</taxon>
        <taxon>Fungi</taxon>
        <taxon>Dikarya</taxon>
        <taxon>Ascomycota</taxon>
        <taxon>Saccharomycotina</taxon>
        <taxon>Pichiomycetes</taxon>
        <taxon>Pichiales</taxon>
        <taxon>Pichiaceae</taxon>
        <taxon>Ambrosiozyma</taxon>
    </lineage>
</organism>
<dbReference type="EMBL" id="BSXS01000179">
    <property type="protein sequence ID" value="GME71255.1"/>
    <property type="molecule type" value="Genomic_DNA"/>
</dbReference>
<comment type="caution">
    <text evidence="1">The sequence shown here is derived from an EMBL/GenBank/DDBJ whole genome shotgun (WGS) entry which is preliminary data.</text>
</comment>
<dbReference type="Proteomes" id="UP001165064">
    <property type="component" value="Unassembled WGS sequence"/>
</dbReference>
<keyword evidence="2" id="KW-1185">Reference proteome</keyword>
<protein>
    <submittedName>
        <fullName evidence="1">Unnamed protein product</fullName>
    </submittedName>
</protein>
<sequence length="617" mass="71119">MHSVKRRKSSVHEDTGSSLSSITHFRSSINTNHKSHNFARQHLNKNKHVSKSFTKSQSLNSKFPLEKLPLKILDSIMAQLQTTDLMALSETSKKLKTLAQPHIFKSIHINIPTQTKDQDDKINDFTKINFNSTSDEESNATHHNLTGTKTTINTPTQFLSLIYTILTTPSKVNMIHNLTISQDESTWNLKLNQILQPMELQFISIQLSPLLNPEYLMNQMTLFDAFQLVCNDHIKNLRSLCLSGLPFKQFQLLQNCFGELREVVVDAGSDYDDGYEYPFAGCFHLKKLVVHCDRNSEKFLERLGLDLYHDGKLQKLESLLVCYRQLEFNEPISVSWFSFFKQLPTVQEGSKFVFENLRSLKFQNCHLDDQNTQIVEKLTQLIDFKLIEVLNLGVLEYSHKRQTHFSSSTHNYNTMLNLLAPHFQNLQKLTIKQTKNCLSCQFQSLIKFLTTTQNLNLTNLTIHTNSLNKSNYLNLTQTLTNYQNGRSLRLSLMDDFIKPKLINNMKSWYVSTNLTQFNPSIDYLSELESQSQFQSQSSGSFDRYLSSSFVNFNELNSQLCVLFWRRALWDFKLVELVVASRGSGCKLFGFNFRVVPDQGLIQVFVGSGVGYLDLVYY</sequence>
<accession>A0ACB5SSC5</accession>
<proteinExistence type="predicted"/>
<name>A0ACB5SSC5_AMBMO</name>
<reference evidence="1" key="1">
    <citation type="submission" date="2023-04" db="EMBL/GenBank/DDBJ databases">
        <title>Ambrosiozyma monospora NBRC 10751.</title>
        <authorList>
            <person name="Ichikawa N."/>
            <person name="Sato H."/>
            <person name="Tonouchi N."/>
        </authorList>
    </citation>
    <scope>NUCLEOTIDE SEQUENCE</scope>
    <source>
        <strain evidence="1">NBRC 10751</strain>
    </source>
</reference>
<gene>
    <name evidence="1" type="ORF">Amon02_000051600</name>
</gene>